<evidence type="ECO:0000256" key="3">
    <source>
        <dbReference type="ARBA" id="ARBA00022722"/>
    </source>
</evidence>
<sequence>MINVAVQYATPENINYPSEELFIKWANAAQINIKNEVELTIRIVNAAEIAQLNNLYRKKNSVTNVLAFPFEIDENIGIALLGDLVICAEIVKTEAQQQSKTEIEHWAHLVIHGVLHLQGYDHITTGLAEKMEHLEIQILNTLGYNNPYQVQDS</sequence>
<comment type="similarity">
    <text evidence="2">Belongs to the endoribonuclease YbeY family.</text>
</comment>
<evidence type="ECO:0000256" key="6">
    <source>
        <dbReference type="ARBA" id="ARBA00022801"/>
    </source>
</evidence>
<dbReference type="InterPro" id="IPR002036">
    <property type="entry name" value="YbeY"/>
</dbReference>
<evidence type="ECO:0000256" key="5">
    <source>
        <dbReference type="ARBA" id="ARBA00022759"/>
    </source>
</evidence>
<evidence type="ECO:0000256" key="1">
    <source>
        <dbReference type="ARBA" id="ARBA00001947"/>
    </source>
</evidence>
<dbReference type="HAMAP" id="MF_00009">
    <property type="entry name" value="Endoribonucl_YbeY"/>
    <property type="match status" value="1"/>
</dbReference>
<dbReference type="SUPFAM" id="SSF55486">
    <property type="entry name" value="Metalloproteases ('zincins'), catalytic domain"/>
    <property type="match status" value="1"/>
</dbReference>
<dbReference type="InterPro" id="IPR023091">
    <property type="entry name" value="MetalPrtase_cat_dom_sf_prd"/>
</dbReference>
<proteinExistence type="inferred from homology"/>
<keyword evidence="3" id="KW-0540">Nuclease</keyword>
<evidence type="ECO:0000313" key="8">
    <source>
        <dbReference type="EMBL" id="VAW99413.1"/>
    </source>
</evidence>
<keyword evidence="4" id="KW-0479">Metal-binding</keyword>
<keyword evidence="5" id="KW-0255">Endonuclease</keyword>
<protein>
    <submittedName>
        <fullName evidence="8">Metal-dependent hydrolase YbeY, involved in rRNA and/or ribosome maturation and assembly</fullName>
    </submittedName>
</protein>
<dbReference type="AlphaFoldDB" id="A0A3B1AHQ2"/>
<reference evidence="8" key="1">
    <citation type="submission" date="2018-06" db="EMBL/GenBank/DDBJ databases">
        <authorList>
            <person name="Zhirakovskaya E."/>
        </authorList>
    </citation>
    <scope>NUCLEOTIDE SEQUENCE</scope>
</reference>
<evidence type="ECO:0000256" key="4">
    <source>
        <dbReference type="ARBA" id="ARBA00022723"/>
    </source>
</evidence>
<gene>
    <name evidence="8" type="ORF">MNBD_GAMMA22-1527</name>
</gene>
<name>A0A3B1AHQ2_9ZZZZ</name>
<dbReference type="Gene3D" id="3.40.390.30">
    <property type="entry name" value="Metalloproteases ('zincins'), catalytic domain"/>
    <property type="match status" value="1"/>
</dbReference>
<organism evidence="8">
    <name type="scientific">hydrothermal vent metagenome</name>
    <dbReference type="NCBI Taxonomy" id="652676"/>
    <lineage>
        <taxon>unclassified sequences</taxon>
        <taxon>metagenomes</taxon>
        <taxon>ecological metagenomes</taxon>
    </lineage>
</organism>
<dbReference type="PROSITE" id="PS01306">
    <property type="entry name" value="UPF0054"/>
    <property type="match status" value="1"/>
</dbReference>
<dbReference type="GO" id="GO:0004519">
    <property type="term" value="F:endonuclease activity"/>
    <property type="evidence" value="ECO:0007669"/>
    <property type="project" value="UniProtKB-KW"/>
</dbReference>
<comment type="cofactor">
    <cofactor evidence="1">
        <name>Zn(2+)</name>
        <dbReference type="ChEBI" id="CHEBI:29105"/>
    </cofactor>
</comment>
<dbReference type="InterPro" id="IPR020549">
    <property type="entry name" value="YbeY_CS"/>
</dbReference>
<dbReference type="PANTHER" id="PTHR46986">
    <property type="entry name" value="ENDORIBONUCLEASE YBEY, CHLOROPLASTIC"/>
    <property type="match status" value="1"/>
</dbReference>
<dbReference type="PANTHER" id="PTHR46986:SF1">
    <property type="entry name" value="ENDORIBONUCLEASE YBEY, CHLOROPLASTIC"/>
    <property type="match status" value="1"/>
</dbReference>
<dbReference type="GO" id="GO:0046872">
    <property type="term" value="F:metal ion binding"/>
    <property type="evidence" value="ECO:0007669"/>
    <property type="project" value="UniProtKB-KW"/>
</dbReference>
<dbReference type="EMBL" id="UOFS01000039">
    <property type="protein sequence ID" value="VAW99413.1"/>
    <property type="molecule type" value="Genomic_DNA"/>
</dbReference>
<dbReference type="Pfam" id="PF02130">
    <property type="entry name" value="YbeY"/>
    <property type="match status" value="1"/>
</dbReference>
<accession>A0A3B1AHQ2</accession>
<evidence type="ECO:0000256" key="2">
    <source>
        <dbReference type="ARBA" id="ARBA00010875"/>
    </source>
</evidence>
<keyword evidence="6 8" id="KW-0378">Hydrolase</keyword>
<keyword evidence="7" id="KW-0862">Zinc</keyword>
<dbReference type="NCBIfam" id="TIGR00043">
    <property type="entry name" value="rRNA maturation RNase YbeY"/>
    <property type="match status" value="1"/>
</dbReference>
<dbReference type="GO" id="GO:0006364">
    <property type="term" value="P:rRNA processing"/>
    <property type="evidence" value="ECO:0007669"/>
    <property type="project" value="InterPro"/>
</dbReference>
<evidence type="ECO:0000256" key="7">
    <source>
        <dbReference type="ARBA" id="ARBA00022833"/>
    </source>
</evidence>
<dbReference type="GO" id="GO:0004222">
    <property type="term" value="F:metalloendopeptidase activity"/>
    <property type="evidence" value="ECO:0007669"/>
    <property type="project" value="InterPro"/>
</dbReference>